<dbReference type="Proteomes" id="UP000253250">
    <property type="component" value="Unassembled WGS sequence"/>
</dbReference>
<evidence type="ECO:0000256" key="4">
    <source>
        <dbReference type="ARBA" id="ARBA00022692"/>
    </source>
</evidence>
<keyword evidence="5 9" id="KW-0653">Protein transport</keyword>
<gene>
    <name evidence="9" type="primary">tatA</name>
    <name evidence="11" type="ORF">C4900_12975</name>
</gene>
<dbReference type="RefSeq" id="WP_065969124.1">
    <property type="nucleotide sequence ID" value="NZ_CP080624.1"/>
</dbReference>
<dbReference type="GO" id="GO:0043953">
    <property type="term" value="P:protein transport by the Tat complex"/>
    <property type="evidence" value="ECO:0007669"/>
    <property type="project" value="UniProtKB-UniRule"/>
</dbReference>
<dbReference type="InterPro" id="IPR006312">
    <property type="entry name" value="TatA/E"/>
</dbReference>
<comment type="subcellular location">
    <subcellularLocation>
        <location evidence="1 9">Cell membrane</location>
        <topology evidence="1 9">Single-pass membrane protein</topology>
    </subcellularLocation>
</comment>
<comment type="subunit">
    <text evidence="9">The Tat system comprises two distinct complexes: a TatABC complex, containing multiple copies of TatA, TatB and TatC subunits, and a separate TatA complex, containing only TatA subunits. Substrates initially bind to the TatABC complex, which probably triggers association of the separate TatA complex to form the active translocon.</text>
</comment>
<feature type="transmembrane region" description="Helical" evidence="9">
    <location>
        <begin position="6"/>
        <end position="22"/>
    </location>
</feature>
<dbReference type="GO" id="GO:0033281">
    <property type="term" value="C:TAT protein transport complex"/>
    <property type="evidence" value="ECO:0007669"/>
    <property type="project" value="UniProtKB-UniRule"/>
</dbReference>
<keyword evidence="8 9" id="KW-0472">Membrane</keyword>
<evidence type="ECO:0000256" key="1">
    <source>
        <dbReference type="ARBA" id="ARBA00004162"/>
    </source>
</evidence>
<feature type="region of interest" description="Disordered" evidence="10">
    <location>
        <begin position="42"/>
        <end position="87"/>
    </location>
</feature>
<dbReference type="NCBIfam" id="TIGR01411">
    <property type="entry name" value="tatAE"/>
    <property type="match status" value="1"/>
</dbReference>
<dbReference type="Gene3D" id="1.20.5.3310">
    <property type="match status" value="1"/>
</dbReference>
<dbReference type="GO" id="GO:0008320">
    <property type="term" value="F:protein transmembrane transporter activity"/>
    <property type="evidence" value="ECO:0007669"/>
    <property type="project" value="UniProtKB-UniRule"/>
</dbReference>
<keyword evidence="12" id="KW-1185">Reference proteome</keyword>
<dbReference type="EMBL" id="PSYR01000002">
    <property type="protein sequence ID" value="RCN56683.1"/>
    <property type="molecule type" value="Genomic_DNA"/>
</dbReference>
<organism evidence="11 12">
    <name type="scientific">Acidiferrobacter thiooxydans</name>
    <dbReference type="NCBI Taxonomy" id="163359"/>
    <lineage>
        <taxon>Bacteria</taxon>
        <taxon>Pseudomonadati</taxon>
        <taxon>Pseudomonadota</taxon>
        <taxon>Gammaproteobacteria</taxon>
        <taxon>Acidiferrobacterales</taxon>
        <taxon>Acidiferrobacteraceae</taxon>
        <taxon>Acidiferrobacter</taxon>
    </lineage>
</organism>
<proteinExistence type="inferred from homology"/>
<protein>
    <recommendedName>
        <fullName evidence="9">Sec-independent protein translocase protein TatA</fullName>
    </recommendedName>
</protein>
<sequence length="87" mass="9025">MDLFSIWHLLIILAVVILLFGTSKVRNIGSDLGGAIKSFRSAMKEESENGEEEGAASPTANGGRVIEGRASAADGPKAKGAARARKG</sequence>
<accession>A0A1C2G3M9</accession>
<keyword evidence="6 9" id="KW-1133">Transmembrane helix</keyword>
<dbReference type="AlphaFoldDB" id="A0A1C2G3M9"/>
<evidence type="ECO:0000256" key="3">
    <source>
        <dbReference type="ARBA" id="ARBA00022475"/>
    </source>
</evidence>
<evidence type="ECO:0000256" key="9">
    <source>
        <dbReference type="HAMAP-Rule" id="MF_00236"/>
    </source>
</evidence>
<dbReference type="NCBIfam" id="NF002813">
    <property type="entry name" value="PRK02958.1"/>
    <property type="match status" value="1"/>
</dbReference>
<dbReference type="PANTHER" id="PTHR42982:SF1">
    <property type="entry name" value="SEC-INDEPENDENT PROTEIN TRANSLOCASE PROTEIN TATA"/>
    <property type="match status" value="1"/>
</dbReference>
<comment type="caution">
    <text evidence="11">The sequence shown here is derived from an EMBL/GenBank/DDBJ whole genome shotgun (WGS) entry which is preliminary data.</text>
</comment>
<evidence type="ECO:0000256" key="5">
    <source>
        <dbReference type="ARBA" id="ARBA00022927"/>
    </source>
</evidence>
<evidence type="ECO:0000256" key="7">
    <source>
        <dbReference type="ARBA" id="ARBA00023010"/>
    </source>
</evidence>
<comment type="similarity">
    <text evidence="9">Belongs to the TatA/E family.</text>
</comment>
<evidence type="ECO:0000313" key="12">
    <source>
        <dbReference type="Proteomes" id="UP000253250"/>
    </source>
</evidence>
<dbReference type="PANTHER" id="PTHR42982">
    <property type="entry name" value="SEC-INDEPENDENT PROTEIN TRANSLOCASE PROTEIN TATA"/>
    <property type="match status" value="1"/>
</dbReference>
<evidence type="ECO:0000256" key="8">
    <source>
        <dbReference type="ARBA" id="ARBA00023136"/>
    </source>
</evidence>
<dbReference type="STRING" id="163359.A9R16_00530"/>
<comment type="function">
    <text evidence="9">Part of the twin-arginine translocation (Tat) system that transports large folded proteins containing a characteristic twin-arginine motif in their signal peptide across membranes. TatA could form the protein-conducting channel of the Tat system.</text>
</comment>
<reference evidence="11 12" key="1">
    <citation type="submission" date="2018-02" db="EMBL/GenBank/DDBJ databases">
        <title>Insights into the biology of acidophilic members of the Acidiferrobacteraceae family derived from comparative genomic analyses.</title>
        <authorList>
            <person name="Issotta F."/>
            <person name="Thyssen C."/>
            <person name="Mena C."/>
            <person name="Moya A."/>
            <person name="Bellenberg S."/>
            <person name="Sproer C."/>
            <person name="Covarrubias P.C."/>
            <person name="Sand W."/>
            <person name="Quatrini R."/>
            <person name="Vera M."/>
        </authorList>
    </citation>
    <scope>NUCLEOTIDE SEQUENCE [LARGE SCALE GENOMIC DNA]</scope>
    <source>
        <strain evidence="12">m-1</strain>
    </source>
</reference>
<evidence type="ECO:0000256" key="2">
    <source>
        <dbReference type="ARBA" id="ARBA00022448"/>
    </source>
</evidence>
<evidence type="ECO:0000256" key="6">
    <source>
        <dbReference type="ARBA" id="ARBA00022989"/>
    </source>
</evidence>
<feature type="compositionally biased region" description="Low complexity" evidence="10">
    <location>
        <begin position="70"/>
        <end position="79"/>
    </location>
</feature>
<keyword evidence="7 9" id="KW-0811">Translocation</keyword>
<keyword evidence="2 9" id="KW-0813">Transport</keyword>
<name>A0A1C2G3M9_9GAMM</name>
<dbReference type="HAMAP" id="MF_00236">
    <property type="entry name" value="TatA_E"/>
    <property type="match status" value="1"/>
</dbReference>
<dbReference type="InterPro" id="IPR003369">
    <property type="entry name" value="TatA/B/E"/>
</dbReference>
<evidence type="ECO:0000256" key="10">
    <source>
        <dbReference type="SAM" id="MobiDB-lite"/>
    </source>
</evidence>
<evidence type="ECO:0000313" key="11">
    <source>
        <dbReference type="EMBL" id="RCN56683.1"/>
    </source>
</evidence>
<keyword evidence="4 9" id="KW-0812">Transmembrane</keyword>
<dbReference type="Pfam" id="PF02416">
    <property type="entry name" value="TatA_B_E"/>
    <property type="match status" value="1"/>
</dbReference>
<keyword evidence="3 9" id="KW-1003">Cell membrane</keyword>